<dbReference type="InterPro" id="IPR036986">
    <property type="entry name" value="S4_RNA-bd_sf"/>
</dbReference>
<dbReference type="CDD" id="cd02870">
    <property type="entry name" value="PseudoU_synth_RsuA_like"/>
    <property type="match status" value="1"/>
</dbReference>
<dbReference type="PROSITE" id="PS01149">
    <property type="entry name" value="PSI_RSU"/>
    <property type="match status" value="1"/>
</dbReference>
<dbReference type="GO" id="GO:0000455">
    <property type="term" value="P:enzyme-directed rRNA pseudouridine synthesis"/>
    <property type="evidence" value="ECO:0007669"/>
    <property type="project" value="UniProtKB-ARBA"/>
</dbReference>
<dbReference type="InterPro" id="IPR002942">
    <property type="entry name" value="S4_RNA-bd"/>
</dbReference>
<organism evidence="8 9">
    <name type="scientific">Schaalia cardiffensis F0333</name>
    <dbReference type="NCBI Taxonomy" id="888050"/>
    <lineage>
        <taxon>Bacteria</taxon>
        <taxon>Bacillati</taxon>
        <taxon>Actinomycetota</taxon>
        <taxon>Actinomycetes</taxon>
        <taxon>Actinomycetales</taxon>
        <taxon>Actinomycetaceae</taxon>
        <taxon>Schaalia</taxon>
    </lineage>
</organism>
<dbReference type="PANTHER" id="PTHR47683:SF2">
    <property type="entry name" value="RNA-BINDING S4 DOMAIN-CONTAINING PROTEIN"/>
    <property type="match status" value="1"/>
</dbReference>
<comment type="catalytic activity">
    <reaction evidence="1">
        <text>a uridine in RNA = a pseudouridine in RNA</text>
        <dbReference type="Rhea" id="RHEA:48348"/>
        <dbReference type="Rhea" id="RHEA-COMP:12068"/>
        <dbReference type="Rhea" id="RHEA-COMP:12069"/>
        <dbReference type="ChEBI" id="CHEBI:65314"/>
        <dbReference type="ChEBI" id="CHEBI:65315"/>
    </reaction>
</comment>
<accession>N6W4Q1</accession>
<dbReference type="Gene3D" id="3.10.290.10">
    <property type="entry name" value="RNA-binding S4 domain"/>
    <property type="match status" value="1"/>
</dbReference>
<dbReference type="Proteomes" id="UP000013015">
    <property type="component" value="Unassembled WGS sequence"/>
</dbReference>
<evidence type="ECO:0000256" key="3">
    <source>
        <dbReference type="ARBA" id="ARBA00022884"/>
    </source>
</evidence>
<dbReference type="InterPro" id="IPR006145">
    <property type="entry name" value="PsdUridine_synth_RsuA/RluA"/>
</dbReference>
<dbReference type="Gene3D" id="3.30.70.1560">
    <property type="entry name" value="Alpha-L RNA-binding motif"/>
    <property type="match status" value="1"/>
</dbReference>
<evidence type="ECO:0000256" key="5">
    <source>
        <dbReference type="PROSITE-ProRule" id="PRU00182"/>
    </source>
</evidence>
<evidence type="ECO:0000313" key="8">
    <source>
        <dbReference type="EMBL" id="ENO17515.1"/>
    </source>
</evidence>
<dbReference type="Pfam" id="PF01479">
    <property type="entry name" value="S4"/>
    <property type="match status" value="1"/>
</dbReference>
<dbReference type="AlphaFoldDB" id="N6W4Q1"/>
<dbReference type="FunFam" id="3.30.70.1560:FF:000001">
    <property type="entry name" value="Pseudouridine synthase"/>
    <property type="match status" value="1"/>
</dbReference>
<dbReference type="SUPFAM" id="SSF55174">
    <property type="entry name" value="Alpha-L RNA-binding motif"/>
    <property type="match status" value="1"/>
</dbReference>
<dbReference type="PATRIC" id="fig|888050.3.peg.1363"/>
<name>N6W4Q1_9ACTO</name>
<dbReference type="GO" id="GO:0005829">
    <property type="term" value="C:cytosol"/>
    <property type="evidence" value="ECO:0007669"/>
    <property type="project" value="UniProtKB-ARBA"/>
</dbReference>
<dbReference type="HOGENOM" id="CLU_024979_1_2_11"/>
<dbReference type="InterPro" id="IPR000748">
    <property type="entry name" value="PsdUridine_synth_RsuA/RluB/E/F"/>
</dbReference>
<dbReference type="CDD" id="cd00165">
    <property type="entry name" value="S4"/>
    <property type="match status" value="1"/>
</dbReference>
<keyword evidence="3 5" id="KW-0694">RNA-binding</keyword>
<evidence type="ECO:0000256" key="4">
    <source>
        <dbReference type="ARBA" id="ARBA00023235"/>
    </source>
</evidence>
<feature type="domain" description="RNA-binding S4" evidence="7">
    <location>
        <begin position="11"/>
        <end position="79"/>
    </location>
</feature>
<comment type="similarity">
    <text evidence="2 6">Belongs to the pseudouridine synthase RsuA family.</text>
</comment>
<dbReference type="eggNOG" id="COG1187">
    <property type="taxonomic scope" value="Bacteria"/>
</dbReference>
<reference evidence="8 9" key="1">
    <citation type="submission" date="2013-03" db="EMBL/GenBank/DDBJ databases">
        <title>Reference genome for the Human Microbiome Project.</title>
        <authorList>
            <person name="Aqrawi P."/>
            <person name="Ayvaz T."/>
            <person name="Bess C."/>
            <person name="Blankenburg K."/>
            <person name="Coyle M."/>
            <person name="Deng J."/>
            <person name="Forbes L."/>
            <person name="Fowler G."/>
            <person name="Francisco L."/>
            <person name="Fu Q."/>
            <person name="Gibbs R."/>
            <person name="Gross S."/>
            <person name="Gubbala S."/>
            <person name="Hale W."/>
            <person name="Hemphill L."/>
            <person name="Highlander S."/>
            <person name="Hirani K."/>
            <person name="Jackson L."/>
            <person name="Jakkamsetti A."/>
            <person name="Javaid M."/>
            <person name="Jayaseelan J.C."/>
            <person name="Jiang H."/>
            <person name="Joshi V."/>
            <person name="Korchina V."/>
            <person name="Kovar C."/>
            <person name="Lara F."/>
            <person name="Lee S."/>
            <person name="Liu Y."/>
            <person name="Mata R."/>
            <person name="Mathew T."/>
            <person name="Munidasa M."/>
            <person name="Muzny D."/>
            <person name="Nazareth L."/>
            <person name="Ngo R."/>
            <person name="Nguyen L."/>
            <person name="Nguyen N."/>
            <person name="Okwuonu G."/>
            <person name="Ongeri F."/>
            <person name="Palculict T."/>
            <person name="Patil S."/>
            <person name="Petrosino J."/>
            <person name="Pham C."/>
            <person name="Pham P."/>
            <person name="Pu L.-L."/>
            <person name="Qin X."/>
            <person name="Qu J."/>
            <person name="Reid J."/>
            <person name="Ross M."/>
            <person name="Ruth R."/>
            <person name="Saada N."/>
            <person name="San Lucas F."/>
            <person name="Santibanez J."/>
            <person name="Shang Y."/>
            <person name="Simmons D."/>
            <person name="Song X.-Z."/>
            <person name="Tang L.-Y."/>
            <person name="Thornton R."/>
            <person name="Warren J."/>
            <person name="Weissenberger G."/>
            <person name="Wilczek-Boney K."/>
            <person name="Worley K."/>
            <person name="Youmans B."/>
            <person name="Zhang J."/>
            <person name="Zhang L."/>
            <person name="Zhao Z."/>
            <person name="Zhou C."/>
            <person name="Zhu D."/>
            <person name="Zhu Y."/>
        </authorList>
    </citation>
    <scope>NUCLEOTIDE SEQUENCE [LARGE SCALE GENOMIC DNA]</scope>
    <source>
        <strain evidence="8 9">F0333</strain>
    </source>
</reference>
<proteinExistence type="inferred from homology"/>
<dbReference type="InterPro" id="IPR050343">
    <property type="entry name" value="RsuA_PseudoU_synthase"/>
</dbReference>
<dbReference type="InterPro" id="IPR020103">
    <property type="entry name" value="PsdUridine_synth_cat_dom_sf"/>
</dbReference>
<sequence length="249" mass="27641">MRKDVYVEGGIRLQKALSQAGVASRRAAETLIAEGRVQVDGQVVRSQGIRIDPHKQSVHVDGERVFFDEAKHVVIAVNKPVGVVSTMSDPEGRPTLADLVVDYPERLYNVGRLDINTSGLLLLTNDGELANRLAHPSYEVPKTYVARVHGEVKPYVKRKLMEGIELEDGPIKADAFRVIDTYGDITSVEIVVHEGRNRLVRRMMDQVGYPVRELVRTAFGPIHLDRLQPGNSRRVKGNALKALYSCVGL</sequence>
<gene>
    <name evidence="8" type="primary">rluB</name>
    <name evidence="8" type="ORF">HMPREF9004_1425</name>
</gene>
<dbReference type="OrthoDB" id="9807213at2"/>
<dbReference type="InterPro" id="IPR020094">
    <property type="entry name" value="TruA/RsuA/RluB/E/F_N"/>
</dbReference>
<dbReference type="NCBIfam" id="TIGR00093">
    <property type="entry name" value="pseudouridine synthase"/>
    <property type="match status" value="1"/>
</dbReference>
<dbReference type="PROSITE" id="PS50889">
    <property type="entry name" value="S4"/>
    <property type="match status" value="1"/>
</dbReference>
<evidence type="ECO:0000313" key="9">
    <source>
        <dbReference type="Proteomes" id="UP000013015"/>
    </source>
</evidence>
<dbReference type="PANTHER" id="PTHR47683">
    <property type="entry name" value="PSEUDOURIDINE SYNTHASE FAMILY PROTEIN-RELATED"/>
    <property type="match status" value="1"/>
</dbReference>
<evidence type="ECO:0000259" key="7">
    <source>
        <dbReference type="SMART" id="SM00363"/>
    </source>
</evidence>
<dbReference type="EC" id="5.4.99.-" evidence="6"/>
<evidence type="ECO:0000256" key="1">
    <source>
        <dbReference type="ARBA" id="ARBA00000073"/>
    </source>
</evidence>
<dbReference type="RefSeq" id="WP_005963731.1">
    <property type="nucleotide sequence ID" value="NZ_CP040505.1"/>
</dbReference>
<keyword evidence="9" id="KW-1185">Reference proteome</keyword>
<keyword evidence="4 6" id="KW-0413">Isomerase</keyword>
<evidence type="ECO:0000256" key="6">
    <source>
        <dbReference type="RuleBase" id="RU003887"/>
    </source>
</evidence>
<dbReference type="InterPro" id="IPR018496">
    <property type="entry name" value="PsdUridine_synth_RsuA/RluB_CS"/>
</dbReference>
<dbReference type="SUPFAM" id="SSF55120">
    <property type="entry name" value="Pseudouridine synthase"/>
    <property type="match status" value="1"/>
</dbReference>
<dbReference type="STRING" id="888050.HMPREF9004_1425"/>
<dbReference type="EMBL" id="AQHZ01000024">
    <property type="protein sequence ID" value="ENO17515.1"/>
    <property type="molecule type" value="Genomic_DNA"/>
</dbReference>
<dbReference type="FunFam" id="3.10.290.10:FF:000003">
    <property type="entry name" value="Pseudouridine synthase"/>
    <property type="match status" value="1"/>
</dbReference>
<dbReference type="Pfam" id="PF00849">
    <property type="entry name" value="PseudoU_synth_2"/>
    <property type="match status" value="1"/>
</dbReference>
<comment type="caution">
    <text evidence="8">The sequence shown here is derived from an EMBL/GenBank/DDBJ whole genome shotgun (WGS) entry which is preliminary data.</text>
</comment>
<dbReference type="InterPro" id="IPR042092">
    <property type="entry name" value="PsdUridine_s_RsuA/RluB/E/F_cat"/>
</dbReference>
<dbReference type="SMART" id="SM00363">
    <property type="entry name" value="S4"/>
    <property type="match status" value="1"/>
</dbReference>
<dbReference type="GO" id="GO:0003723">
    <property type="term" value="F:RNA binding"/>
    <property type="evidence" value="ECO:0007669"/>
    <property type="project" value="UniProtKB-KW"/>
</dbReference>
<dbReference type="Gene3D" id="3.30.70.580">
    <property type="entry name" value="Pseudouridine synthase I, catalytic domain, N-terminal subdomain"/>
    <property type="match status" value="1"/>
</dbReference>
<dbReference type="GO" id="GO:0120159">
    <property type="term" value="F:rRNA pseudouridine synthase activity"/>
    <property type="evidence" value="ECO:0007669"/>
    <property type="project" value="UniProtKB-ARBA"/>
</dbReference>
<protein>
    <recommendedName>
        <fullName evidence="6">Pseudouridine synthase</fullName>
        <ecNumber evidence="6">5.4.99.-</ecNumber>
    </recommendedName>
</protein>
<evidence type="ECO:0000256" key="2">
    <source>
        <dbReference type="ARBA" id="ARBA00008348"/>
    </source>
</evidence>